<dbReference type="Proteomes" id="UP000007953">
    <property type="component" value="Plasmid megaplasmid"/>
</dbReference>
<dbReference type="AlphaFoldDB" id="F6GBQ4"/>
<name>F6GBQ4_RALS8</name>
<keyword evidence="1" id="KW-0614">Plasmid</keyword>
<proteinExistence type="predicted"/>
<organism evidence="1 2">
    <name type="scientific">Ralstonia solanacearum (strain Po82)</name>
    <dbReference type="NCBI Taxonomy" id="1031711"/>
    <lineage>
        <taxon>Bacteria</taxon>
        <taxon>Pseudomonadati</taxon>
        <taxon>Pseudomonadota</taxon>
        <taxon>Betaproteobacteria</taxon>
        <taxon>Burkholderiales</taxon>
        <taxon>Burkholderiaceae</taxon>
        <taxon>Ralstonia</taxon>
        <taxon>Ralstonia solanacearum species complex</taxon>
    </lineage>
</organism>
<evidence type="ECO:0000313" key="1">
    <source>
        <dbReference type="EMBL" id="AEG72194.1"/>
    </source>
</evidence>
<protein>
    <submittedName>
        <fullName evidence="1">Uncharacterized protein</fullName>
    </submittedName>
</protein>
<dbReference type="EMBL" id="CP002820">
    <property type="protein sequence ID" value="AEG72194.1"/>
    <property type="molecule type" value="Genomic_DNA"/>
</dbReference>
<sequence>MVISFVRPDRFAPSRYRQLPSQRARSGTRFYFFDNLLANDSALNAI</sequence>
<geneLocation type="plasmid" evidence="2"/>
<dbReference type="KEGG" id="rsn:RSPO_m01559"/>
<dbReference type="HOGENOM" id="CLU_3188158_0_0_4"/>
<evidence type="ECO:0000313" key="2">
    <source>
        <dbReference type="Proteomes" id="UP000007953"/>
    </source>
</evidence>
<gene>
    <name evidence="1" type="ordered locus">RSPO_m01559</name>
</gene>
<accession>F6GBQ4</accession>
<reference evidence="1 2" key="1">
    <citation type="journal article" date="2011" name="J. Bacteriol.">
        <title>Complete genome sequence of the plant pathogen Ralstonia solanacearum strain Po82.</title>
        <authorList>
            <person name="Xu J."/>
            <person name="Zheng H.J."/>
            <person name="Liu L."/>
            <person name="Pan Z.C."/>
            <person name="Prior P."/>
            <person name="Tang B."/>
            <person name="Xu J.S."/>
            <person name="Zhang H."/>
            <person name="Tian Q."/>
            <person name="Zhang L.Q."/>
            <person name="Feng J."/>
        </authorList>
    </citation>
    <scope>NUCLEOTIDE SEQUENCE [LARGE SCALE GENOMIC DNA]</scope>
    <source>
        <strain evidence="2">Po82</strain>
    </source>
</reference>